<sequence length="65" mass="7771">MDTILGLLIVILFITGFIFALRHIVFPKHDFSGDLEKEKESYEYLMSEFYNSFLEFIDEIKSLFR</sequence>
<keyword evidence="3" id="KW-1185">Reference proteome</keyword>
<accession>A0A2K9PQ89</accession>
<dbReference type="AlphaFoldDB" id="A0A2K9PQ89"/>
<reference evidence="2 3" key="1">
    <citation type="submission" date="2018-01" db="EMBL/GenBank/DDBJ databases">
        <title>Complete genome sequence of Flavivirga eckloniae ECD14 isolated from seaweed Ecklonia cava.</title>
        <authorList>
            <person name="Lee J.H."/>
            <person name="Baik K.S."/>
            <person name="Seong C.N."/>
        </authorList>
    </citation>
    <scope>NUCLEOTIDE SEQUENCE [LARGE SCALE GENOMIC DNA]</scope>
    <source>
        <strain evidence="2 3">ECD14</strain>
    </source>
</reference>
<dbReference type="Proteomes" id="UP000235826">
    <property type="component" value="Chromosome"/>
</dbReference>
<feature type="transmembrane region" description="Helical" evidence="1">
    <location>
        <begin position="6"/>
        <end position="25"/>
    </location>
</feature>
<dbReference type="EMBL" id="CP025791">
    <property type="protein sequence ID" value="AUP79231.1"/>
    <property type="molecule type" value="Genomic_DNA"/>
</dbReference>
<keyword evidence="1" id="KW-0472">Membrane</keyword>
<keyword evidence="1" id="KW-1133">Transmembrane helix</keyword>
<gene>
    <name evidence="2" type="ORF">C1H87_11155</name>
</gene>
<keyword evidence="1" id="KW-0812">Transmembrane</keyword>
<dbReference type="RefSeq" id="WP_102755886.1">
    <property type="nucleotide sequence ID" value="NZ_CP025791.1"/>
</dbReference>
<evidence type="ECO:0000256" key="1">
    <source>
        <dbReference type="SAM" id="Phobius"/>
    </source>
</evidence>
<name>A0A2K9PQ89_9FLAO</name>
<dbReference type="KEGG" id="fek:C1H87_11155"/>
<evidence type="ECO:0000313" key="2">
    <source>
        <dbReference type="EMBL" id="AUP79231.1"/>
    </source>
</evidence>
<organism evidence="2 3">
    <name type="scientific">Flavivirga eckloniae</name>
    <dbReference type="NCBI Taxonomy" id="1803846"/>
    <lineage>
        <taxon>Bacteria</taxon>
        <taxon>Pseudomonadati</taxon>
        <taxon>Bacteroidota</taxon>
        <taxon>Flavobacteriia</taxon>
        <taxon>Flavobacteriales</taxon>
        <taxon>Flavobacteriaceae</taxon>
        <taxon>Flavivirga</taxon>
    </lineage>
</organism>
<evidence type="ECO:0000313" key="3">
    <source>
        <dbReference type="Proteomes" id="UP000235826"/>
    </source>
</evidence>
<protein>
    <submittedName>
        <fullName evidence="2">Uncharacterized protein</fullName>
    </submittedName>
</protein>
<proteinExistence type="predicted"/>